<keyword evidence="2" id="KW-1185">Reference proteome</keyword>
<evidence type="ECO:0000313" key="2">
    <source>
        <dbReference type="Proteomes" id="UP001417504"/>
    </source>
</evidence>
<proteinExistence type="predicted"/>
<organism evidence="1 2">
    <name type="scientific">Stephania japonica</name>
    <dbReference type="NCBI Taxonomy" id="461633"/>
    <lineage>
        <taxon>Eukaryota</taxon>
        <taxon>Viridiplantae</taxon>
        <taxon>Streptophyta</taxon>
        <taxon>Embryophyta</taxon>
        <taxon>Tracheophyta</taxon>
        <taxon>Spermatophyta</taxon>
        <taxon>Magnoliopsida</taxon>
        <taxon>Ranunculales</taxon>
        <taxon>Menispermaceae</taxon>
        <taxon>Menispermoideae</taxon>
        <taxon>Cissampelideae</taxon>
        <taxon>Stephania</taxon>
    </lineage>
</organism>
<protein>
    <submittedName>
        <fullName evidence="1">Uncharacterized protein</fullName>
    </submittedName>
</protein>
<dbReference type="AlphaFoldDB" id="A0AAP0E471"/>
<name>A0AAP0E471_9MAGN</name>
<reference evidence="1 2" key="1">
    <citation type="submission" date="2024-01" db="EMBL/GenBank/DDBJ databases">
        <title>Genome assemblies of Stephania.</title>
        <authorList>
            <person name="Yang L."/>
        </authorList>
    </citation>
    <scope>NUCLEOTIDE SEQUENCE [LARGE SCALE GENOMIC DNA]</scope>
    <source>
        <strain evidence="1">QJT</strain>
        <tissue evidence="1">Leaf</tissue>
    </source>
</reference>
<evidence type="ECO:0000313" key="1">
    <source>
        <dbReference type="EMBL" id="KAK9084693.1"/>
    </source>
</evidence>
<comment type="caution">
    <text evidence="1">The sequence shown here is derived from an EMBL/GenBank/DDBJ whole genome shotgun (WGS) entry which is preliminary data.</text>
</comment>
<dbReference type="EMBL" id="JBBNAE010000011">
    <property type="protein sequence ID" value="KAK9084693.1"/>
    <property type="molecule type" value="Genomic_DNA"/>
</dbReference>
<sequence>MTQCPDPLDIFGLKSASEDFHSQMPMLKTNQRNKELFPDFSMNMCQECIY</sequence>
<accession>A0AAP0E471</accession>
<dbReference type="Proteomes" id="UP001417504">
    <property type="component" value="Unassembled WGS sequence"/>
</dbReference>
<gene>
    <name evidence="1" type="ORF">Sjap_025104</name>
</gene>